<keyword evidence="5" id="KW-1185">Reference proteome</keyword>
<accession>A0A517YMW9</accession>
<dbReference type="EMBL" id="CP036274">
    <property type="protein sequence ID" value="QDU31569.1"/>
    <property type="molecule type" value="Genomic_DNA"/>
</dbReference>
<dbReference type="PROSITE" id="PS51257">
    <property type="entry name" value="PROKAR_LIPOPROTEIN"/>
    <property type="match status" value="1"/>
</dbReference>
<keyword evidence="2" id="KW-0812">Transmembrane</keyword>
<feature type="chain" id="PRO_5022215186" evidence="3">
    <location>
        <begin position="33"/>
        <end position="1206"/>
    </location>
</feature>
<sequence precursor="true">MKSLSQRLFSAGLCWAALIGCSLLAAASFAQAPMPPAPTPDDVAAAEGKPATPLREQTIYIPYAKLRSLFEKEGRGVFLPYDKFQQLWKAAQAAAKKIDEIKPPVDALISEIDSVAVINDKADVVEVTAKLKLEVLRQGWNEVPLRLKDAAIRSAKLGDNPARLLHDPATGYRLLFEKKGKDPEQLTLELVYARAYTKSPGTNSVQFDAPLAPVNRWEIRIAQPGVKVNVHPKLSATETTAEMEGDAKPEDKKETRVEAFVGAAEQVRIDWTPKAEGAAGLTALATVQVRQEVTIDERVVRTRATLVYDISRADLNKLQVALPADHDVVNVFDDNVKGWTQKNDALGRIITVDLFQPARGTQNLVIELEKFIGDKEMPAEMARQQVKVPVIRAIDVGRQQGVLVVRLADSLRSEVDSRLDLLQIDAAELPQQLAGQTWAYAFRYSRAAYDLTLTVESVKPQIEVDQLAEVFLEPQQTTLTLLALYNIQRAGVFQLEVDVPEGFDVRQVVGRDIAGAAAVQVDSHHLAEREVKVMENGQEVTRKSKSRLNVNLSRKALGKVALLVELQKRSEDPNLLTPTGKKSAIEVPIVRVNPQSVARSQGRLLVYTPESLSVHPTEQLGLRPVSPAEAVQGLESLRAGRFPLVRELLAFAFTQEPASLKVEAERRRPYIEVQQTLIARIEQGVVKYESQFAYDVRYSGVKSLRLDVPTPLVKELRNQTPAIRERAFDPQPTDVSPGYTALELSGEAELLGGVQVKFTWEQKLAELAAGKGVKIRLPILKAKGVDRFWGQIAATRAETIDIGVDGEATGLRPIDPRVDLKVSVPDAARAFEFHDADAWSLTLLATRYELEAVKKTSVELGLVRMVATRSGQVTVQALYRMRSAKQRIQVKLPDNVDLKTAFDTQPLRINGQAANLESDTQGNLFIPLVGHSPETPVVVELRYTYDGVPSNLQVPTFLDDETAVQQIYLAAYLPEEQRLLGLTGPWTAENRAAWPPKQVNSNDEHLLQQIRASVAGCETLGRDFRTDGTLYLFSALRPTKDDSLRLVNMNNTGLQVLVFALIAIVGILLTSRPLGDRLWYLAALVVGIVLIAVLLPTLARSLTGGPTLYLAIGLVILVWLVRFLVWALPGVVQWIATRPVRTAATASAVAAAAAASTTAPAAGGSSPFRPGGPGSGTMISTPAEPPTTPTATLPEPPTSEGGARHE</sequence>
<proteinExistence type="predicted"/>
<dbReference type="AlphaFoldDB" id="A0A517YMW9"/>
<dbReference type="RefSeq" id="WP_145098919.1">
    <property type="nucleotide sequence ID" value="NZ_CP036274.1"/>
</dbReference>
<evidence type="ECO:0000256" key="3">
    <source>
        <dbReference type="SAM" id="SignalP"/>
    </source>
</evidence>
<feature type="compositionally biased region" description="Low complexity" evidence="1">
    <location>
        <begin position="1158"/>
        <end position="1169"/>
    </location>
</feature>
<dbReference type="OrthoDB" id="207197at2"/>
<evidence type="ECO:0000256" key="1">
    <source>
        <dbReference type="SAM" id="MobiDB-lite"/>
    </source>
</evidence>
<keyword evidence="2" id="KW-1133">Transmembrane helix</keyword>
<evidence type="ECO:0000313" key="5">
    <source>
        <dbReference type="Proteomes" id="UP000315017"/>
    </source>
</evidence>
<feature type="region of interest" description="Disordered" evidence="1">
    <location>
        <begin position="1158"/>
        <end position="1206"/>
    </location>
</feature>
<feature type="transmembrane region" description="Helical" evidence="2">
    <location>
        <begin position="1053"/>
        <end position="1071"/>
    </location>
</feature>
<dbReference type="Proteomes" id="UP000315017">
    <property type="component" value="Chromosome"/>
</dbReference>
<reference evidence="4 5" key="1">
    <citation type="submission" date="2019-02" db="EMBL/GenBank/DDBJ databases">
        <title>Deep-cultivation of Planctomycetes and their phenomic and genomic characterization uncovers novel biology.</title>
        <authorList>
            <person name="Wiegand S."/>
            <person name="Jogler M."/>
            <person name="Boedeker C."/>
            <person name="Pinto D."/>
            <person name="Vollmers J."/>
            <person name="Rivas-Marin E."/>
            <person name="Kohn T."/>
            <person name="Peeters S.H."/>
            <person name="Heuer A."/>
            <person name="Rast P."/>
            <person name="Oberbeckmann S."/>
            <person name="Bunk B."/>
            <person name="Jeske O."/>
            <person name="Meyerdierks A."/>
            <person name="Storesund J.E."/>
            <person name="Kallscheuer N."/>
            <person name="Luecker S."/>
            <person name="Lage O.M."/>
            <person name="Pohl T."/>
            <person name="Merkel B.J."/>
            <person name="Hornburger P."/>
            <person name="Mueller R.-W."/>
            <person name="Bruemmer F."/>
            <person name="Labrenz M."/>
            <person name="Spormann A.M."/>
            <person name="Op den Camp H."/>
            <person name="Overmann J."/>
            <person name="Amann R."/>
            <person name="Jetten M.S.M."/>
            <person name="Mascher T."/>
            <person name="Medema M.H."/>
            <person name="Devos D.P."/>
            <person name="Kaster A.-K."/>
            <person name="Ovreas L."/>
            <person name="Rohde M."/>
            <person name="Galperin M.Y."/>
            <person name="Jogler C."/>
        </authorList>
    </citation>
    <scope>NUCLEOTIDE SEQUENCE [LARGE SCALE GENOMIC DNA]</scope>
    <source>
        <strain evidence="4 5">ETA_A8</strain>
    </source>
</reference>
<organism evidence="4 5">
    <name type="scientific">Anatilimnocola aggregata</name>
    <dbReference type="NCBI Taxonomy" id="2528021"/>
    <lineage>
        <taxon>Bacteria</taxon>
        <taxon>Pseudomonadati</taxon>
        <taxon>Planctomycetota</taxon>
        <taxon>Planctomycetia</taxon>
        <taxon>Pirellulales</taxon>
        <taxon>Pirellulaceae</taxon>
        <taxon>Anatilimnocola</taxon>
    </lineage>
</organism>
<keyword evidence="2" id="KW-0472">Membrane</keyword>
<gene>
    <name evidence="4" type="ORF">ETAA8_67280</name>
</gene>
<evidence type="ECO:0000256" key="2">
    <source>
        <dbReference type="SAM" id="Phobius"/>
    </source>
</evidence>
<feature type="signal peptide" evidence="3">
    <location>
        <begin position="1"/>
        <end position="32"/>
    </location>
</feature>
<evidence type="ECO:0000313" key="4">
    <source>
        <dbReference type="EMBL" id="QDU31569.1"/>
    </source>
</evidence>
<feature type="transmembrane region" description="Helical" evidence="2">
    <location>
        <begin position="1078"/>
        <end position="1096"/>
    </location>
</feature>
<protein>
    <submittedName>
        <fullName evidence="4">Uncharacterized protein</fullName>
    </submittedName>
</protein>
<feature type="transmembrane region" description="Helical" evidence="2">
    <location>
        <begin position="1108"/>
        <end position="1128"/>
    </location>
</feature>
<name>A0A517YMW9_9BACT</name>
<keyword evidence="3" id="KW-0732">Signal</keyword>
<dbReference type="KEGG" id="aagg:ETAA8_67280"/>